<name>A0ABP9GZ41_9FLAO</name>
<proteinExistence type="predicted"/>
<dbReference type="InterPro" id="IPR011050">
    <property type="entry name" value="Pectin_lyase_fold/virulence"/>
</dbReference>
<dbReference type="SUPFAM" id="SSF51126">
    <property type="entry name" value="Pectin lyase-like"/>
    <property type="match status" value="1"/>
</dbReference>
<organism evidence="1 2">
    <name type="scientific">Algibacter agarivorans</name>
    <dbReference type="NCBI Taxonomy" id="1109741"/>
    <lineage>
        <taxon>Bacteria</taxon>
        <taxon>Pseudomonadati</taxon>
        <taxon>Bacteroidota</taxon>
        <taxon>Flavobacteriia</taxon>
        <taxon>Flavobacteriales</taxon>
        <taxon>Flavobacteriaceae</taxon>
        <taxon>Algibacter</taxon>
    </lineage>
</organism>
<keyword evidence="2" id="KW-1185">Reference proteome</keyword>
<accession>A0ABP9GZ41</accession>
<dbReference type="Proteomes" id="UP001501302">
    <property type="component" value="Unassembled WGS sequence"/>
</dbReference>
<evidence type="ECO:0008006" key="3">
    <source>
        <dbReference type="Google" id="ProtNLM"/>
    </source>
</evidence>
<comment type="caution">
    <text evidence="1">The sequence shown here is derived from an EMBL/GenBank/DDBJ whole genome shotgun (WGS) entry which is preliminary data.</text>
</comment>
<dbReference type="EMBL" id="BAABJJ010000038">
    <property type="protein sequence ID" value="GAA4951939.1"/>
    <property type="molecule type" value="Genomic_DNA"/>
</dbReference>
<evidence type="ECO:0000313" key="1">
    <source>
        <dbReference type="EMBL" id="GAA4951939.1"/>
    </source>
</evidence>
<dbReference type="Gene3D" id="2.160.20.10">
    <property type="entry name" value="Single-stranded right-handed beta-helix, Pectin lyase-like"/>
    <property type="match status" value="2"/>
</dbReference>
<gene>
    <name evidence="1" type="ORF">GCM10023314_26750</name>
</gene>
<protein>
    <recommendedName>
        <fullName evidence="3">Pectate lyase superfamily protein domain-containing protein</fullName>
    </recommendedName>
</protein>
<dbReference type="InterPro" id="IPR012334">
    <property type="entry name" value="Pectin_lyas_fold"/>
</dbReference>
<evidence type="ECO:0000313" key="2">
    <source>
        <dbReference type="Proteomes" id="UP001501302"/>
    </source>
</evidence>
<reference evidence="2" key="1">
    <citation type="journal article" date="2019" name="Int. J. Syst. Evol. Microbiol.">
        <title>The Global Catalogue of Microorganisms (GCM) 10K type strain sequencing project: providing services to taxonomists for standard genome sequencing and annotation.</title>
        <authorList>
            <consortium name="The Broad Institute Genomics Platform"/>
            <consortium name="The Broad Institute Genome Sequencing Center for Infectious Disease"/>
            <person name="Wu L."/>
            <person name="Ma J."/>
        </authorList>
    </citation>
    <scope>NUCLEOTIDE SEQUENCE [LARGE SCALE GENOMIC DNA]</scope>
    <source>
        <strain evidence="2">JCM 18285</strain>
    </source>
</reference>
<sequence length="545" mass="61304">MFFVSVTSVLGQQLPEILQNKSVNDSNYLPDFSFAGYHNGEKNSPMNFGKVINAFDYGVIANDGLDDSKALKKAIEETSKIQGKVTLQLPSGRLILSDILYLERSHFVLRGAGTGPNGTEIYCPRPLMYAENPEVLQELREYLLEFDKRQGEKENNIDLPFSQYAWAGGFIWTKVPGVRVKSYLQKYEKPYDVVAKVLNGKRGALSFKVSEVKNVKVGDVVELQIFNKDGEKGKIIDDLYKNQEVQVGSHHWSFPDLPLVKQQVRISEISGNMVTINSPLTIDIKSSYKAQLVIWQHLEELGIEHLKITFPKSPRVAHHVEPGFNGIYLTRVFNSWVNNVVIENADSGILSEEIANVTIKNVTTKGENFAHYTVMMQGTYNVLAQGIKVYNKAVHPLSFNTFATKSVYLDCEVFVDPILDQHSGANHQNLFDNIKVHLTPNPDRSYPLFTGGGAGYWKPSHGAYSTFWNIHVDVLEGLGKTEPVLLNGMKDGPYARIIGVNGNHNLDVNYEPMAHIESVNKPTEAVPSLYRYQLKNRLKNRLKNQ</sequence>